<feature type="compositionally biased region" description="Basic and acidic residues" evidence="1">
    <location>
        <begin position="238"/>
        <end position="248"/>
    </location>
</feature>
<keyword evidence="3" id="KW-1185">Reference proteome</keyword>
<proteinExistence type="predicted"/>
<reference evidence="2 3" key="1">
    <citation type="submission" date="2016-03" db="EMBL/GenBank/DDBJ databases">
        <title>Comparative genomics of the ectomycorrhizal sister species Rhizopogon vinicolor and Rhizopogon vesiculosus (Basidiomycota: Boletales) reveals a divergence of the mating type B locus.</title>
        <authorList>
            <person name="Mujic A.B."/>
            <person name="Kuo A."/>
            <person name="Tritt A."/>
            <person name="Lipzen A."/>
            <person name="Chen C."/>
            <person name="Johnson J."/>
            <person name="Sharma A."/>
            <person name="Barry K."/>
            <person name="Grigoriev I.V."/>
            <person name="Spatafora J.W."/>
        </authorList>
    </citation>
    <scope>NUCLEOTIDE SEQUENCE [LARGE SCALE GENOMIC DNA]</scope>
    <source>
        <strain evidence="2 3">AM-OR11-056</strain>
    </source>
</reference>
<feature type="region of interest" description="Disordered" evidence="1">
    <location>
        <begin position="228"/>
        <end position="248"/>
    </location>
</feature>
<evidence type="ECO:0000256" key="1">
    <source>
        <dbReference type="SAM" id="MobiDB-lite"/>
    </source>
</evidence>
<comment type="caution">
    <text evidence="2">The sequence shown here is derived from an EMBL/GenBank/DDBJ whole genome shotgun (WGS) entry which is preliminary data.</text>
</comment>
<dbReference type="EMBL" id="LVVM01004353">
    <property type="protein sequence ID" value="OJA13122.1"/>
    <property type="molecule type" value="Genomic_DNA"/>
</dbReference>
<accession>A0A1J8QUH8</accession>
<dbReference type="SUPFAM" id="SSF52047">
    <property type="entry name" value="RNI-like"/>
    <property type="match status" value="1"/>
</dbReference>
<evidence type="ECO:0000313" key="3">
    <source>
        <dbReference type="Proteomes" id="UP000183567"/>
    </source>
</evidence>
<protein>
    <submittedName>
        <fullName evidence="2">Uncharacterized protein</fullName>
    </submittedName>
</protein>
<name>A0A1J8QUH8_9AGAM</name>
<feature type="compositionally biased region" description="Polar residues" evidence="1">
    <location>
        <begin position="228"/>
        <end position="237"/>
    </location>
</feature>
<organism evidence="2 3">
    <name type="scientific">Rhizopogon vesiculosus</name>
    <dbReference type="NCBI Taxonomy" id="180088"/>
    <lineage>
        <taxon>Eukaryota</taxon>
        <taxon>Fungi</taxon>
        <taxon>Dikarya</taxon>
        <taxon>Basidiomycota</taxon>
        <taxon>Agaricomycotina</taxon>
        <taxon>Agaricomycetes</taxon>
        <taxon>Agaricomycetidae</taxon>
        <taxon>Boletales</taxon>
        <taxon>Suillineae</taxon>
        <taxon>Rhizopogonaceae</taxon>
        <taxon>Rhizopogon</taxon>
    </lineage>
</organism>
<dbReference type="OrthoDB" id="2643279at2759"/>
<dbReference type="Gene3D" id="3.80.10.10">
    <property type="entry name" value="Ribonuclease Inhibitor"/>
    <property type="match status" value="1"/>
</dbReference>
<sequence length="416" mass="45280">MFSRAPELSLFVQEVFSKRPAEAPSSQHQSESESVSKVTVTGEKVADLKEIQLSLSQKNSDVVHVPSIVSALGRRKTEEFLIDSPGSVNVECPCYRSRAPSPDPFLDVGHAADESVSPSPTLRLGSLAPNCSAPLLISPRRLPDANSHSGSYGPRAISSTSALITLNSHRALAPAPTILLLLGITPTSSFASSSKISQPINPLVSGNASSSSFASSSNILRTSTRPVAISGKSSLSQSEERRKRQEIAEKPDRFPLRFTCGTFISEYPRLKKLEVIGLELQFLPPLLHCIRNLESFEVLQCDGCNLVGRHLPPSFKLLIVSISQTMISPSQCKWLFPPSCQSIESLEVQEVSACLTSLANVIGRFVKKLHIKRVVCWTTTTSDRETVAVISGFVNLRSLRIDGPDLPTEILHDFIR</sequence>
<gene>
    <name evidence="2" type="ORF">AZE42_07520</name>
</gene>
<evidence type="ECO:0000313" key="2">
    <source>
        <dbReference type="EMBL" id="OJA13122.1"/>
    </source>
</evidence>
<dbReference type="Proteomes" id="UP000183567">
    <property type="component" value="Unassembled WGS sequence"/>
</dbReference>
<dbReference type="AlphaFoldDB" id="A0A1J8QUH8"/>
<dbReference type="InterPro" id="IPR032675">
    <property type="entry name" value="LRR_dom_sf"/>
</dbReference>